<evidence type="ECO:0000256" key="2">
    <source>
        <dbReference type="SAM" id="SignalP"/>
    </source>
</evidence>
<evidence type="ECO:0000313" key="4">
    <source>
        <dbReference type="Proteomes" id="UP000800200"/>
    </source>
</evidence>
<dbReference type="Proteomes" id="UP000800200">
    <property type="component" value="Unassembled WGS sequence"/>
</dbReference>
<keyword evidence="1" id="KW-0472">Membrane</keyword>
<feature type="chain" id="PRO_5025378681" description="Carbohydrate-binding module family 18 protein" evidence="2">
    <location>
        <begin position="21"/>
        <end position="260"/>
    </location>
</feature>
<sequence length="260" mass="27255">MLPLLPLLSLIPFLLSLTHASDPEPIQGHINPIGQSDAHPFVKRACPGAPYSNTFCCGALHYCFTGEVCCSSYYCCPGGTTCLGGLMCSPGGRFSETGNAATTVAPPRVTSAVDVTVYETFYYTITWFYYTYFYTYDFALSTTILQSYTRTTYSYFTITATDSAAASAIFASISSTASFSAPASETAPTPLPSLTLPSIAAPTTVGGNLSLPTTTGPAQFTGGAGRMGGMTGICVGRGVWGVVVLGIGLPGFLMIVFLRS</sequence>
<organism evidence="3 4">
    <name type="scientific">Zopfia rhizophila CBS 207.26</name>
    <dbReference type="NCBI Taxonomy" id="1314779"/>
    <lineage>
        <taxon>Eukaryota</taxon>
        <taxon>Fungi</taxon>
        <taxon>Dikarya</taxon>
        <taxon>Ascomycota</taxon>
        <taxon>Pezizomycotina</taxon>
        <taxon>Dothideomycetes</taxon>
        <taxon>Dothideomycetes incertae sedis</taxon>
        <taxon>Zopfiaceae</taxon>
        <taxon>Zopfia</taxon>
    </lineage>
</organism>
<protein>
    <recommendedName>
        <fullName evidence="5">Carbohydrate-binding module family 18 protein</fullName>
    </recommendedName>
</protein>
<evidence type="ECO:0000313" key="3">
    <source>
        <dbReference type="EMBL" id="KAF2192100.1"/>
    </source>
</evidence>
<proteinExistence type="predicted"/>
<dbReference type="EMBL" id="ML994615">
    <property type="protein sequence ID" value="KAF2192100.1"/>
    <property type="molecule type" value="Genomic_DNA"/>
</dbReference>
<reference evidence="3" key="1">
    <citation type="journal article" date="2020" name="Stud. Mycol.">
        <title>101 Dothideomycetes genomes: a test case for predicting lifestyles and emergence of pathogens.</title>
        <authorList>
            <person name="Haridas S."/>
            <person name="Albert R."/>
            <person name="Binder M."/>
            <person name="Bloem J."/>
            <person name="Labutti K."/>
            <person name="Salamov A."/>
            <person name="Andreopoulos B."/>
            <person name="Baker S."/>
            <person name="Barry K."/>
            <person name="Bills G."/>
            <person name="Bluhm B."/>
            <person name="Cannon C."/>
            <person name="Castanera R."/>
            <person name="Culley D."/>
            <person name="Daum C."/>
            <person name="Ezra D."/>
            <person name="Gonzalez J."/>
            <person name="Henrissat B."/>
            <person name="Kuo A."/>
            <person name="Liang C."/>
            <person name="Lipzen A."/>
            <person name="Lutzoni F."/>
            <person name="Magnuson J."/>
            <person name="Mondo S."/>
            <person name="Nolan M."/>
            <person name="Ohm R."/>
            <person name="Pangilinan J."/>
            <person name="Park H.-J."/>
            <person name="Ramirez L."/>
            <person name="Alfaro M."/>
            <person name="Sun H."/>
            <person name="Tritt A."/>
            <person name="Yoshinaga Y."/>
            <person name="Zwiers L.-H."/>
            <person name="Turgeon B."/>
            <person name="Goodwin S."/>
            <person name="Spatafora J."/>
            <person name="Crous P."/>
            <person name="Grigoriev I."/>
        </authorList>
    </citation>
    <scope>NUCLEOTIDE SEQUENCE</scope>
    <source>
        <strain evidence="3">CBS 207.26</strain>
    </source>
</reference>
<keyword evidence="1" id="KW-0812">Transmembrane</keyword>
<keyword evidence="4" id="KW-1185">Reference proteome</keyword>
<evidence type="ECO:0000256" key="1">
    <source>
        <dbReference type="SAM" id="Phobius"/>
    </source>
</evidence>
<keyword evidence="2" id="KW-0732">Signal</keyword>
<name>A0A6A6EPT5_9PEZI</name>
<dbReference type="AlphaFoldDB" id="A0A6A6EPT5"/>
<feature type="signal peptide" evidence="2">
    <location>
        <begin position="1"/>
        <end position="20"/>
    </location>
</feature>
<evidence type="ECO:0008006" key="5">
    <source>
        <dbReference type="Google" id="ProtNLM"/>
    </source>
</evidence>
<feature type="transmembrane region" description="Helical" evidence="1">
    <location>
        <begin position="238"/>
        <end position="258"/>
    </location>
</feature>
<gene>
    <name evidence="3" type="ORF">K469DRAFT_694255</name>
</gene>
<accession>A0A6A6EPT5</accession>
<keyword evidence="1" id="KW-1133">Transmembrane helix</keyword>